<organism evidence="2 3">
    <name type="scientific">Porphyridium purpureum</name>
    <name type="common">Red alga</name>
    <name type="synonym">Porphyridium cruentum</name>
    <dbReference type="NCBI Taxonomy" id="35688"/>
    <lineage>
        <taxon>Eukaryota</taxon>
        <taxon>Rhodophyta</taxon>
        <taxon>Bangiophyceae</taxon>
        <taxon>Porphyridiales</taxon>
        <taxon>Porphyridiaceae</taxon>
        <taxon>Porphyridium</taxon>
    </lineage>
</organism>
<protein>
    <submittedName>
        <fullName evidence="2">Uncharacterized protein</fullName>
    </submittedName>
</protein>
<dbReference type="Pfam" id="PF08560">
    <property type="entry name" value="DUF1757"/>
    <property type="match status" value="1"/>
</dbReference>
<feature type="transmembrane region" description="Helical" evidence="1">
    <location>
        <begin position="53"/>
        <end position="72"/>
    </location>
</feature>
<evidence type="ECO:0000313" key="2">
    <source>
        <dbReference type="EMBL" id="KAA8499706.1"/>
    </source>
</evidence>
<keyword evidence="3" id="KW-1185">Reference proteome</keyword>
<feature type="transmembrane region" description="Helical" evidence="1">
    <location>
        <begin position="20"/>
        <end position="41"/>
    </location>
</feature>
<feature type="transmembrane region" description="Helical" evidence="1">
    <location>
        <begin position="130"/>
        <end position="149"/>
    </location>
</feature>
<evidence type="ECO:0000313" key="3">
    <source>
        <dbReference type="Proteomes" id="UP000324585"/>
    </source>
</evidence>
<feature type="transmembrane region" description="Helical" evidence="1">
    <location>
        <begin position="98"/>
        <end position="118"/>
    </location>
</feature>
<dbReference type="EMBL" id="VRMN01000001">
    <property type="protein sequence ID" value="KAA8499706.1"/>
    <property type="molecule type" value="Genomic_DNA"/>
</dbReference>
<gene>
    <name evidence="2" type="ORF">FVE85_7291</name>
</gene>
<reference evidence="3" key="1">
    <citation type="journal article" date="2019" name="Nat. Commun.">
        <title>Expansion of phycobilisome linker gene families in mesophilic red algae.</title>
        <authorList>
            <person name="Lee J."/>
            <person name="Kim D."/>
            <person name="Bhattacharya D."/>
            <person name="Yoon H.S."/>
        </authorList>
    </citation>
    <scope>NUCLEOTIDE SEQUENCE [LARGE SCALE GENOMIC DNA]</scope>
    <source>
        <strain evidence="3">CCMP 1328</strain>
    </source>
</reference>
<dbReference type="Proteomes" id="UP000324585">
    <property type="component" value="Unassembled WGS sequence"/>
</dbReference>
<keyword evidence="1" id="KW-1133">Transmembrane helix</keyword>
<accession>A0A5J4Z7K7</accession>
<sequence>MAETEYDPKPFARAKLMGHVSFKGWQAGSLLGVVIAAPILAYRGKLDASHLGLYGSSTGLALTGVTTVLGLAKMSKTDMEGVEDRVYRLHYNVGQNRVDRMVTVGAGVGAGAMLAVAIKDGKPSKEVAIAALGGAALGSAVGVLVAAAAGKINAKNMTKEL</sequence>
<proteinExistence type="predicted"/>
<keyword evidence="1" id="KW-0812">Transmembrane</keyword>
<name>A0A5J4Z7K7_PORPP</name>
<comment type="caution">
    <text evidence="2">The sequence shown here is derived from an EMBL/GenBank/DDBJ whole genome shotgun (WGS) entry which is preliminary data.</text>
</comment>
<keyword evidence="1" id="KW-0472">Membrane</keyword>
<dbReference type="InterPro" id="IPR013869">
    <property type="entry name" value="DUF1757"/>
</dbReference>
<dbReference type="OrthoDB" id="544298at2759"/>
<dbReference type="AlphaFoldDB" id="A0A5J4Z7K7"/>
<evidence type="ECO:0000256" key="1">
    <source>
        <dbReference type="SAM" id="Phobius"/>
    </source>
</evidence>